<accession>A0A069RHM8</accession>
<proteinExistence type="predicted"/>
<protein>
    <submittedName>
        <fullName evidence="1">Uncharacterized protein</fullName>
    </submittedName>
</protein>
<name>A0A069RHM8_PEPLI</name>
<comment type="caution">
    <text evidence="1">The sequence shown here is derived from an EMBL/GenBank/DDBJ whole genome shotgun (WGS) entry which is preliminary data.</text>
</comment>
<dbReference type="OrthoDB" id="9923319at2"/>
<keyword evidence="2" id="KW-1185">Reference proteome</keyword>
<evidence type="ECO:0000313" key="2">
    <source>
        <dbReference type="Proteomes" id="UP000027946"/>
    </source>
</evidence>
<dbReference type="eggNOG" id="ENOG5033U7P">
    <property type="taxonomic scope" value="Bacteria"/>
</dbReference>
<dbReference type="Proteomes" id="UP000027946">
    <property type="component" value="Unassembled WGS sequence"/>
</dbReference>
<reference evidence="1 2" key="1">
    <citation type="submission" date="2014-03" db="EMBL/GenBank/DDBJ databases">
        <title>Genome sequence of Clostridium litorale W6, DSM 5388.</title>
        <authorList>
            <person name="Poehlein A."/>
            <person name="Jagirdar A."/>
            <person name="Khonsari B."/>
            <person name="Chibani C.M."/>
            <person name="Gutierrez Gutierrez D.A."/>
            <person name="Davydova E."/>
            <person name="Alghaithi H.S."/>
            <person name="Nair K.P."/>
            <person name="Dhamotharan K."/>
            <person name="Chandran L."/>
            <person name="G W."/>
            <person name="Daniel R."/>
        </authorList>
    </citation>
    <scope>NUCLEOTIDE SEQUENCE [LARGE SCALE GENOMIC DNA]</scope>
    <source>
        <strain evidence="1 2">W6</strain>
    </source>
</reference>
<gene>
    <name evidence="1" type="ORF">CLIT_2c01400</name>
</gene>
<dbReference type="RefSeq" id="WP_038261029.1">
    <property type="nucleotide sequence ID" value="NZ_FSRH01000001.1"/>
</dbReference>
<dbReference type="AlphaFoldDB" id="A0A069RHM8"/>
<evidence type="ECO:0000313" key="1">
    <source>
        <dbReference type="EMBL" id="KDR96534.1"/>
    </source>
</evidence>
<sequence length="155" mass="18331">MYGVLTDEEIISRLDKLETIADFNLRTELPEVIKLLIEYEKTYENDSLFYRAHSVTDSLSKIFFTLTREAQDSARYAICSDYDLQEDSMYNSALEENMRQQVLYDGIVHYYKRHVLPESMDIGSLASLSRYLFEYIKEHTYAEYEDMLELAKKRG</sequence>
<dbReference type="EMBL" id="JJMM01000002">
    <property type="protein sequence ID" value="KDR96534.1"/>
    <property type="molecule type" value="Genomic_DNA"/>
</dbReference>
<dbReference type="STRING" id="1121324.CLIT_2c01400"/>
<organism evidence="1 2">
    <name type="scientific">Peptoclostridium litorale DSM 5388</name>
    <dbReference type="NCBI Taxonomy" id="1121324"/>
    <lineage>
        <taxon>Bacteria</taxon>
        <taxon>Bacillati</taxon>
        <taxon>Bacillota</taxon>
        <taxon>Clostridia</taxon>
        <taxon>Peptostreptococcales</taxon>
        <taxon>Peptoclostridiaceae</taxon>
        <taxon>Peptoclostridium</taxon>
    </lineage>
</organism>